<dbReference type="SUPFAM" id="SSF52743">
    <property type="entry name" value="Subtilisin-like"/>
    <property type="match status" value="1"/>
</dbReference>
<dbReference type="Gene3D" id="2.60.40.10">
    <property type="entry name" value="Immunoglobulins"/>
    <property type="match status" value="2"/>
</dbReference>
<evidence type="ECO:0000256" key="5">
    <source>
        <dbReference type="ARBA" id="ARBA00022837"/>
    </source>
</evidence>
<dbReference type="InterPro" id="IPR000601">
    <property type="entry name" value="PKD_dom"/>
</dbReference>
<dbReference type="PROSITE" id="PS50093">
    <property type="entry name" value="PKD"/>
    <property type="match status" value="2"/>
</dbReference>
<dbReference type="GO" id="GO:0046872">
    <property type="term" value="F:metal ion binding"/>
    <property type="evidence" value="ECO:0007669"/>
    <property type="project" value="UniProtKB-UniRule"/>
</dbReference>
<dbReference type="InterPro" id="IPR015366">
    <property type="entry name" value="S53_propep"/>
</dbReference>
<dbReference type="SUPFAM" id="SSF54897">
    <property type="entry name" value="Protease propeptides/inhibitors"/>
    <property type="match status" value="1"/>
</dbReference>
<keyword evidence="3 7" id="KW-0378">Hydrolase</keyword>
<comment type="caution">
    <text evidence="10">The sequence shown here is derived from an EMBL/GenBank/DDBJ whole genome shotgun (WGS) entry which is preliminary data.</text>
</comment>
<dbReference type="GO" id="GO:0004252">
    <property type="term" value="F:serine-type endopeptidase activity"/>
    <property type="evidence" value="ECO:0007669"/>
    <property type="project" value="UniProtKB-UniRule"/>
</dbReference>
<accession>A0A370X470</accession>
<dbReference type="PANTHER" id="PTHR14218">
    <property type="entry name" value="PROTEASE S8 TRIPEPTIDYL PEPTIDASE I CLN2"/>
    <property type="match status" value="1"/>
</dbReference>
<dbReference type="PROSITE" id="PS00138">
    <property type="entry name" value="SUBTILASE_SER"/>
    <property type="match status" value="1"/>
</dbReference>
<dbReference type="InterPro" id="IPR013783">
    <property type="entry name" value="Ig-like_fold"/>
</dbReference>
<dbReference type="SUPFAM" id="SSF49299">
    <property type="entry name" value="PKD domain"/>
    <property type="match status" value="2"/>
</dbReference>
<evidence type="ECO:0000256" key="3">
    <source>
        <dbReference type="ARBA" id="ARBA00022801"/>
    </source>
</evidence>
<feature type="domain" description="Peptidase S53" evidence="9">
    <location>
        <begin position="224"/>
        <end position="584"/>
    </location>
</feature>
<dbReference type="AlphaFoldDB" id="A0A370X470"/>
<feature type="binding site" evidence="7">
    <location>
        <position position="564"/>
    </location>
    <ligand>
        <name>Ca(2+)</name>
        <dbReference type="ChEBI" id="CHEBI:29108"/>
    </ligand>
</feature>
<dbReference type="SMART" id="SM00944">
    <property type="entry name" value="Pro-kuma_activ"/>
    <property type="match status" value="1"/>
</dbReference>
<keyword evidence="6" id="KW-0865">Zymogen</keyword>
<feature type="active site" description="Charge relay system" evidence="7">
    <location>
        <position position="304"/>
    </location>
</feature>
<feature type="binding site" evidence="7">
    <location>
        <position position="543"/>
    </location>
    <ligand>
        <name>Ca(2+)</name>
        <dbReference type="ChEBI" id="CHEBI:29108"/>
    </ligand>
</feature>
<feature type="active site" description="Charge relay system" evidence="7">
    <location>
        <position position="497"/>
    </location>
</feature>
<dbReference type="InterPro" id="IPR022409">
    <property type="entry name" value="PKD/Chitinase_dom"/>
</dbReference>
<keyword evidence="4 7" id="KW-0720">Serine protease</keyword>
<dbReference type="InterPro" id="IPR050819">
    <property type="entry name" value="Tripeptidyl-peptidase_I"/>
</dbReference>
<feature type="domain" description="PKD" evidence="8">
    <location>
        <begin position="586"/>
        <end position="673"/>
    </location>
</feature>
<sequence length="916" mass="94303">MGYARPHEGRSSPNSWGMEMPSNLRMKTLIAAFGLVAMNSVYVVAKPVADNTAAVSAPSSAMVSLHPAVALRNGDQVVGPLAFSQPMHVVVTLKLRNEQQLDSYLAKPGFKPLTSDQFNAQYAPTAEQAQAVADYLTKAGFTNVQIAPDHELVQADGHADTAQAAFNTSFVHVKTHDGRDAYANNSAIQIPASLQGSVNAVLGMQNVHTAHVFAKRLNPHVAHANTPHPFASGSAVGHQPSDFVSIYGASGLPNVTSVPVGSVSEGDMSNVQSDVASVDPGVTLTLKGSTGGSDTSGDAEWDLDSQDIIAFTGVSQYYFYVAASLTDADLQTDYAQVVSDNIIKAIDVSLGECETDAQSSGAAASNDTTFKQAIAQGQTFFVSAGDSGADECGNGTLTPSWPASSQYVTSVGGTEVYTSGTTTWSSETVWNNNSEGEGATGGSPSTFEPIPSWQKGVVGVTNQTYRGVPDIAYDASPDSGALVTVDGQADQQIGGTSLAAPLAVGMWAHVLQANGTSLGFAAPVIYKVAQSSVANYAASFHDITSGNNDSSGESTGENAATGWDYTTGWGTAIVSQLSSLAGSGSSPGNPVANFTDTVSGLTVSFTNTSTDSGGTITSYAWNFGDGSTSTAASPSHTYTAAGTYTVSLEVTDNTGATNTKTGSVTVSSGSGGHPVASFTDSVSGLTVAFTNTSTDTGGTITSYSWNFGDGGTSTSASPSHTYTAAGTYTVSLSVTDNTGATNSSSQSVTVSGSTPVQVIKNPTFTNGTSWTETSGVLCSNQSSSAYYCQGENPYTGNWFMWLDGYTVSHTDTVSQSVTIPSGHATATLQYELHIDTTETSSSAIDTLTVQAINSSGVATTLATYSNLNASSGYVAESVNVSSLIGQTFTLKFTGKERPRNGAETSFVLGQVQLNAQ</sequence>
<evidence type="ECO:0000256" key="7">
    <source>
        <dbReference type="PROSITE-ProRule" id="PRU01032"/>
    </source>
</evidence>
<dbReference type="Pfam" id="PF18911">
    <property type="entry name" value="PKD_4"/>
    <property type="match status" value="2"/>
</dbReference>
<protein>
    <submittedName>
        <fullName evidence="10">PKD domain-containing protein</fullName>
    </submittedName>
</protein>
<feature type="domain" description="PKD" evidence="8">
    <location>
        <begin position="670"/>
        <end position="750"/>
    </location>
</feature>
<gene>
    <name evidence="10" type="ORF">DWU99_11760</name>
</gene>
<dbReference type="PANTHER" id="PTHR14218:SF15">
    <property type="entry name" value="TRIPEPTIDYL-PEPTIDASE 1"/>
    <property type="match status" value="1"/>
</dbReference>
<feature type="active site" description="Charge relay system" evidence="7">
    <location>
        <position position="300"/>
    </location>
</feature>
<dbReference type="Proteomes" id="UP000255334">
    <property type="component" value="Unassembled WGS sequence"/>
</dbReference>
<dbReference type="InterPro" id="IPR035986">
    <property type="entry name" value="PKD_dom_sf"/>
</dbReference>
<evidence type="ECO:0000259" key="9">
    <source>
        <dbReference type="PROSITE" id="PS51695"/>
    </source>
</evidence>
<dbReference type="EMBL" id="QRBF01000004">
    <property type="protein sequence ID" value="RDS83219.1"/>
    <property type="molecule type" value="Genomic_DNA"/>
</dbReference>
<name>A0A370X470_9GAMM</name>
<keyword evidence="2 7" id="KW-0479">Metal-binding</keyword>
<keyword evidence="11" id="KW-1185">Reference proteome</keyword>
<evidence type="ECO:0000256" key="2">
    <source>
        <dbReference type="ARBA" id="ARBA00022723"/>
    </source>
</evidence>
<dbReference type="SMART" id="SM00089">
    <property type="entry name" value="PKD"/>
    <property type="match status" value="2"/>
</dbReference>
<proteinExistence type="predicted"/>
<dbReference type="Gene3D" id="3.40.50.200">
    <property type="entry name" value="Peptidase S8/S53 domain"/>
    <property type="match status" value="1"/>
</dbReference>
<evidence type="ECO:0000256" key="1">
    <source>
        <dbReference type="ARBA" id="ARBA00022670"/>
    </source>
</evidence>
<organism evidence="10 11">
    <name type="scientific">Dyella psychrodurans</name>
    <dbReference type="NCBI Taxonomy" id="1927960"/>
    <lineage>
        <taxon>Bacteria</taxon>
        <taxon>Pseudomonadati</taxon>
        <taxon>Pseudomonadota</taxon>
        <taxon>Gammaproteobacteria</taxon>
        <taxon>Lysobacterales</taxon>
        <taxon>Rhodanobacteraceae</taxon>
        <taxon>Dyella</taxon>
    </lineage>
</organism>
<dbReference type="InterPro" id="IPR036852">
    <property type="entry name" value="Peptidase_S8/S53_dom_sf"/>
</dbReference>
<feature type="binding site" evidence="7">
    <location>
        <position position="562"/>
    </location>
    <ligand>
        <name>Ca(2+)</name>
        <dbReference type="ChEBI" id="CHEBI:29108"/>
    </ligand>
</feature>
<feature type="binding site" evidence="7">
    <location>
        <position position="542"/>
    </location>
    <ligand>
        <name>Ca(2+)</name>
        <dbReference type="ChEBI" id="CHEBI:29108"/>
    </ligand>
</feature>
<comment type="cofactor">
    <cofactor evidence="7">
        <name>Ca(2+)</name>
        <dbReference type="ChEBI" id="CHEBI:29108"/>
    </cofactor>
    <text evidence="7">Binds 1 Ca(2+) ion per subunit.</text>
</comment>
<evidence type="ECO:0000313" key="10">
    <source>
        <dbReference type="EMBL" id="RDS83219.1"/>
    </source>
</evidence>
<evidence type="ECO:0000256" key="6">
    <source>
        <dbReference type="ARBA" id="ARBA00023145"/>
    </source>
</evidence>
<dbReference type="GO" id="GO:0006508">
    <property type="term" value="P:proteolysis"/>
    <property type="evidence" value="ECO:0007669"/>
    <property type="project" value="UniProtKB-KW"/>
</dbReference>
<dbReference type="GO" id="GO:0008240">
    <property type="term" value="F:tripeptidyl-peptidase activity"/>
    <property type="evidence" value="ECO:0007669"/>
    <property type="project" value="TreeGrafter"/>
</dbReference>
<evidence type="ECO:0000259" key="8">
    <source>
        <dbReference type="PROSITE" id="PS50093"/>
    </source>
</evidence>
<dbReference type="CDD" id="cd00146">
    <property type="entry name" value="PKD"/>
    <property type="match status" value="2"/>
</dbReference>
<dbReference type="InterPro" id="IPR030400">
    <property type="entry name" value="Sedolisin_dom"/>
</dbReference>
<dbReference type="InterPro" id="IPR023828">
    <property type="entry name" value="Peptidase_S8_Ser-AS"/>
</dbReference>
<dbReference type="PROSITE" id="PS51695">
    <property type="entry name" value="SEDOLISIN"/>
    <property type="match status" value="1"/>
</dbReference>
<dbReference type="CDD" id="cd04056">
    <property type="entry name" value="Peptidases_S53"/>
    <property type="match status" value="1"/>
</dbReference>
<keyword evidence="1 7" id="KW-0645">Protease</keyword>
<evidence type="ECO:0000256" key="4">
    <source>
        <dbReference type="ARBA" id="ARBA00022825"/>
    </source>
</evidence>
<evidence type="ECO:0000313" key="11">
    <source>
        <dbReference type="Proteomes" id="UP000255334"/>
    </source>
</evidence>
<reference evidence="10 11" key="1">
    <citation type="submission" date="2018-07" db="EMBL/GenBank/DDBJ databases">
        <title>Dyella monticola sp. nov. and Dyella psychrodurans sp. nov. isolated from monsoon evergreen broad-leaved forest soil of Dinghu Mountain, China.</title>
        <authorList>
            <person name="Gao Z."/>
            <person name="Qiu L."/>
        </authorList>
    </citation>
    <scope>NUCLEOTIDE SEQUENCE [LARGE SCALE GENOMIC DNA]</scope>
    <source>
        <strain evidence="10 11">4MSK11</strain>
    </source>
</reference>
<dbReference type="Pfam" id="PF09286">
    <property type="entry name" value="Pro-kuma_activ"/>
    <property type="match status" value="1"/>
</dbReference>
<dbReference type="CDD" id="cd11377">
    <property type="entry name" value="Pro-peptidase_S53"/>
    <property type="match status" value="1"/>
</dbReference>
<keyword evidence="5 7" id="KW-0106">Calcium</keyword>